<dbReference type="HAMAP" id="MF_00249">
    <property type="entry name" value="HslU"/>
    <property type="match status" value="1"/>
</dbReference>
<feature type="compositionally biased region" description="Basic and acidic residues" evidence="6">
    <location>
        <begin position="141"/>
        <end position="152"/>
    </location>
</feature>
<keyword evidence="10" id="KW-1185">Reference proteome</keyword>
<dbReference type="InterPro" id="IPR004491">
    <property type="entry name" value="HslU"/>
</dbReference>
<dbReference type="CDD" id="cd19498">
    <property type="entry name" value="RecA-like_HslU"/>
    <property type="match status" value="1"/>
</dbReference>
<comment type="subcellular location">
    <subcellularLocation>
        <location evidence="5">Cytoplasm</location>
    </subcellularLocation>
</comment>
<feature type="binding site" evidence="5">
    <location>
        <position position="392"/>
    </location>
    <ligand>
        <name>ATP</name>
        <dbReference type="ChEBI" id="CHEBI:30616"/>
    </ligand>
</feature>
<keyword evidence="5" id="KW-0963">Cytoplasm</keyword>
<dbReference type="Proteomes" id="UP001528823">
    <property type="component" value="Unassembled WGS sequence"/>
</dbReference>
<dbReference type="InterPro" id="IPR027417">
    <property type="entry name" value="P-loop_NTPase"/>
</dbReference>
<feature type="domain" description="AAA+ ATPase" evidence="7">
    <location>
        <begin position="49"/>
        <end position="331"/>
    </location>
</feature>
<dbReference type="SMART" id="SM00382">
    <property type="entry name" value="AAA"/>
    <property type="match status" value="1"/>
</dbReference>
<evidence type="ECO:0000313" key="9">
    <source>
        <dbReference type="EMBL" id="MDE1461755.1"/>
    </source>
</evidence>
<dbReference type="NCBIfam" id="TIGR00390">
    <property type="entry name" value="hslU"/>
    <property type="match status" value="1"/>
</dbReference>
<feature type="binding site" evidence="5">
    <location>
        <position position="18"/>
    </location>
    <ligand>
        <name>ATP</name>
        <dbReference type="ChEBI" id="CHEBI:30616"/>
    </ligand>
</feature>
<evidence type="ECO:0000256" key="6">
    <source>
        <dbReference type="SAM" id="MobiDB-lite"/>
    </source>
</evidence>
<protein>
    <recommendedName>
        <fullName evidence="5">ATP-dependent protease ATPase subunit HslU</fullName>
    </recommendedName>
    <alternativeName>
        <fullName evidence="5">Unfoldase HslU</fullName>
    </alternativeName>
</protein>
<evidence type="ECO:0000256" key="3">
    <source>
        <dbReference type="ARBA" id="ARBA00022840"/>
    </source>
</evidence>
<accession>A0ABT5U5W5</accession>
<evidence type="ECO:0000259" key="7">
    <source>
        <dbReference type="SMART" id="SM00382"/>
    </source>
</evidence>
<dbReference type="NCBIfam" id="NF003544">
    <property type="entry name" value="PRK05201.1"/>
    <property type="match status" value="1"/>
</dbReference>
<dbReference type="InterPro" id="IPR050052">
    <property type="entry name" value="ATP-dep_Clp_protease_ClpX"/>
</dbReference>
<evidence type="ECO:0000256" key="1">
    <source>
        <dbReference type="ARBA" id="ARBA00009771"/>
    </source>
</evidence>
<evidence type="ECO:0000256" key="2">
    <source>
        <dbReference type="ARBA" id="ARBA00022741"/>
    </source>
</evidence>
<evidence type="ECO:0000313" key="10">
    <source>
        <dbReference type="Proteomes" id="UP001528823"/>
    </source>
</evidence>
<sequence>MANMTPREIVHELDKHIIGQNEAKRAVAIALRNRWRRMQLDEELRNEITPKNILMIGPTGVGKTEIARRLAKLAKAPFIKVEATKFTEVGYVGRDVESIMRDLADAAIKMMREEEMEKVKHRALDAAEERILDALLPPARSFEENSQEKDNSTTRQVFRKKLREGELDEREIDIEVKDSPIGVEIMAPPGMEEMTSQLQSMFSNMSGSRKKTRKMKIKDALKQVQDEEAAKLVNEDELKARALNAVEQNGIVFIDEIDKVAKRSSGSNADVSREGVQRDLLPLIEGCTVNTKFGMIKTDHILFIASGAFHLSKPSDLIPELQGRLPIRVELNALSVEDFKRILTEPDASLTEQYQALISTEGLTIEFTDDGITRVAEVAWQVNETTENIGARRLHTVVERLLEEISYSAADLGSEQNGEPLKIDASYVDKHLGNLAQDEDLSRYIL</sequence>
<keyword evidence="4 5" id="KW-0143">Chaperone</keyword>
<dbReference type="SUPFAM" id="SSF52540">
    <property type="entry name" value="P-loop containing nucleoside triphosphate hydrolases"/>
    <property type="match status" value="1"/>
</dbReference>
<dbReference type="RefSeq" id="WP_274688113.1">
    <property type="nucleotide sequence ID" value="NZ_JAPMOU010000006.1"/>
</dbReference>
<dbReference type="InterPro" id="IPR019489">
    <property type="entry name" value="Clp_ATPase_C"/>
</dbReference>
<dbReference type="InterPro" id="IPR003959">
    <property type="entry name" value="ATPase_AAA_core"/>
</dbReference>
<dbReference type="Pfam" id="PF07724">
    <property type="entry name" value="AAA_2"/>
    <property type="match status" value="1"/>
</dbReference>
<dbReference type="Gene3D" id="1.10.8.10">
    <property type="entry name" value="DNA helicase RuvA subunit, C-terminal domain"/>
    <property type="match status" value="2"/>
</dbReference>
<keyword evidence="9" id="KW-0378">Hydrolase</keyword>
<dbReference type="PANTHER" id="PTHR48102:SF3">
    <property type="entry name" value="ATP-DEPENDENT PROTEASE ATPASE SUBUNIT HSLU"/>
    <property type="match status" value="1"/>
</dbReference>
<name>A0ABT5U5W5_9GAMM</name>
<feature type="binding site" evidence="5">
    <location>
        <position position="255"/>
    </location>
    <ligand>
        <name>ATP</name>
        <dbReference type="ChEBI" id="CHEBI:30616"/>
    </ligand>
</feature>
<feature type="domain" description="Clp ATPase C-terminal" evidence="8">
    <location>
        <begin position="334"/>
        <end position="432"/>
    </location>
</feature>
<reference evidence="9 10" key="1">
    <citation type="submission" date="2022-11" db="EMBL/GenBank/DDBJ databases">
        <title>Spartinivicinus poritis sp. nov., isolated from scleractinian coral Porites lutea.</title>
        <authorList>
            <person name="Zhang G."/>
            <person name="Cai L."/>
            <person name="Wei Q."/>
        </authorList>
    </citation>
    <scope>NUCLEOTIDE SEQUENCE [LARGE SCALE GENOMIC DNA]</scope>
    <source>
        <strain evidence="9 10">A2-2</strain>
    </source>
</reference>
<organism evidence="9 10">
    <name type="scientific">Spartinivicinus poritis</name>
    <dbReference type="NCBI Taxonomy" id="2994640"/>
    <lineage>
        <taxon>Bacteria</taxon>
        <taxon>Pseudomonadati</taxon>
        <taxon>Pseudomonadota</taxon>
        <taxon>Gammaproteobacteria</taxon>
        <taxon>Oceanospirillales</taxon>
        <taxon>Zooshikellaceae</taxon>
        <taxon>Spartinivicinus</taxon>
    </lineage>
</organism>
<dbReference type="PANTHER" id="PTHR48102">
    <property type="entry name" value="ATP-DEPENDENT CLP PROTEASE ATP-BINDING SUBUNIT CLPX-LIKE, MITOCHONDRIAL-RELATED"/>
    <property type="match status" value="1"/>
</dbReference>
<dbReference type="SMART" id="SM01086">
    <property type="entry name" value="ClpB_D2-small"/>
    <property type="match status" value="1"/>
</dbReference>
<evidence type="ECO:0000256" key="5">
    <source>
        <dbReference type="HAMAP-Rule" id="MF_00249"/>
    </source>
</evidence>
<comment type="caution">
    <text evidence="9">The sequence shown here is derived from an EMBL/GenBank/DDBJ whole genome shotgun (WGS) entry which is preliminary data.</text>
</comment>
<dbReference type="Gene3D" id="3.40.50.300">
    <property type="entry name" value="P-loop containing nucleotide triphosphate hydrolases"/>
    <property type="match status" value="2"/>
</dbReference>
<keyword evidence="3 5" id="KW-0067">ATP-binding</keyword>
<dbReference type="GO" id="GO:0016787">
    <property type="term" value="F:hydrolase activity"/>
    <property type="evidence" value="ECO:0007669"/>
    <property type="project" value="UniProtKB-KW"/>
</dbReference>
<feature type="region of interest" description="Disordered" evidence="6">
    <location>
        <begin position="137"/>
        <end position="157"/>
    </location>
</feature>
<dbReference type="Pfam" id="PF00004">
    <property type="entry name" value="AAA"/>
    <property type="match status" value="1"/>
</dbReference>
<keyword evidence="2 5" id="KW-0547">Nucleotide-binding</keyword>
<evidence type="ECO:0000259" key="8">
    <source>
        <dbReference type="SMART" id="SM01086"/>
    </source>
</evidence>
<dbReference type="InterPro" id="IPR003593">
    <property type="entry name" value="AAA+_ATPase"/>
</dbReference>
<feature type="binding site" evidence="5">
    <location>
        <position position="320"/>
    </location>
    <ligand>
        <name>ATP</name>
        <dbReference type="ChEBI" id="CHEBI:30616"/>
    </ligand>
</feature>
<feature type="binding site" evidence="5">
    <location>
        <begin position="60"/>
        <end position="65"/>
    </location>
    <ligand>
        <name>ATP</name>
        <dbReference type="ChEBI" id="CHEBI:30616"/>
    </ligand>
</feature>
<evidence type="ECO:0000256" key="4">
    <source>
        <dbReference type="ARBA" id="ARBA00023186"/>
    </source>
</evidence>
<dbReference type="EMBL" id="JAPMOU010000006">
    <property type="protein sequence ID" value="MDE1461755.1"/>
    <property type="molecule type" value="Genomic_DNA"/>
</dbReference>
<comment type="subunit">
    <text evidence="5">A double ring-shaped homohexamer of HslV is capped on each side by a ring-shaped HslU homohexamer. The assembly of the HslU/HslV complex is dependent on binding of ATP.</text>
</comment>
<dbReference type="Gene3D" id="1.10.8.60">
    <property type="match status" value="1"/>
</dbReference>
<gene>
    <name evidence="5 9" type="primary">hslU</name>
    <name evidence="9" type="ORF">ORQ98_07220</name>
</gene>
<proteinExistence type="inferred from homology"/>
<comment type="function">
    <text evidence="5">ATPase subunit of a proteasome-like degradation complex; this subunit has chaperone activity. The binding of ATP and its subsequent hydrolysis by HslU are essential for unfolding of protein substrates subsequently hydrolyzed by HslV. HslU recognizes the N-terminal part of its protein substrates and unfolds these before they are guided to HslV for hydrolysis.</text>
</comment>
<comment type="similarity">
    <text evidence="1 5">Belongs to the ClpX chaperone family. HslU subfamily.</text>
</comment>